<evidence type="ECO:0000313" key="2">
    <source>
        <dbReference type="EMBL" id="HIQ97796.1"/>
    </source>
</evidence>
<reference evidence="2" key="1">
    <citation type="submission" date="2020-10" db="EMBL/GenBank/DDBJ databases">
        <authorList>
            <person name="Gilroy R."/>
        </authorList>
    </citation>
    <scope>NUCLEOTIDE SEQUENCE</scope>
    <source>
        <strain evidence="2">ChiSjej3B21-11622</strain>
    </source>
</reference>
<sequence length="434" mass="49174">MKIFGRSQHRKREPTEDKPNTQSQFQMVTTWGEYFYSWNGKLYDSDIVRACIRPKVKAIGKLSGKHIREDPVKGLQVNTVPYIKMLLQHPNPFMTAQMFQEKLAAQLCLNNNAFALIVRDENGRAMQLYPIPAVMVEAVYDKEQTLYLKFTYKNGKTGTFLYSDILHLREDFAENDLFGSSPAPALAQLMECIGIIDQGIVKAIKNSGVIRWLLKFTSSMRPEDVQKNVKQFVDNYLAYESETFGAAGVDAKAEAKQIEPKDYVPNATHTDRITERLYSFFNTNKKIVQSSWTEDDWNAYYEAEIEPFAIQLAACLEEKLFTRKELSYGNRIVYEASNLQCASVNTKLNFVSMVDRGAMTPNEWRATLNMAPIEGGDQPIRRLDTQVVGMIEEALGKINGENYVVMADLIGKLLAAAKEEGGDRKWQGLMSGDG</sequence>
<name>A0A9D0ZXM7_9FIRM</name>
<dbReference type="Pfam" id="PF04860">
    <property type="entry name" value="Phage_portal"/>
    <property type="match status" value="1"/>
</dbReference>
<dbReference type="InterPro" id="IPR006944">
    <property type="entry name" value="Phage/GTA_portal"/>
</dbReference>
<evidence type="ECO:0000256" key="1">
    <source>
        <dbReference type="SAM" id="MobiDB-lite"/>
    </source>
</evidence>
<gene>
    <name evidence="2" type="ORF">IAB26_14705</name>
</gene>
<dbReference type="AlphaFoldDB" id="A0A9D0ZXM7"/>
<dbReference type="EMBL" id="DVFT01000215">
    <property type="protein sequence ID" value="HIQ97796.1"/>
    <property type="molecule type" value="Genomic_DNA"/>
</dbReference>
<evidence type="ECO:0000313" key="3">
    <source>
        <dbReference type="Proteomes" id="UP000886886"/>
    </source>
</evidence>
<feature type="region of interest" description="Disordered" evidence="1">
    <location>
        <begin position="1"/>
        <end position="22"/>
    </location>
</feature>
<dbReference type="Proteomes" id="UP000886886">
    <property type="component" value="Unassembled WGS sequence"/>
</dbReference>
<protein>
    <submittedName>
        <fullName evidence="2">Phage portal protein</fullName>
    </submittedName>
</protein>
<reference evidence="2" key="2">
    <citation type="journal article" date="2021" name="PeerJ">
        <title>Extensive microbial diversity within the chicken gut microbiome revealed by metagenomics and culture.</title>
        <authorList>
            <person name="Gilroy R."/>
            <person name="Ravi A."/>
            <person name="Getino M."/>
            <person name="Pursley I."/>
            <person name="Horton D.L."/>
            <person name="Alikhan N.F."/>
            <person name="Baker D."/>
            <person name="Gharbi K."/>
            <person name="Hall N."/>
            <person name="Watson M."/>
            <person name="Adriaenssens E.M."/>
            <person name="Foster-Nyarko E."/>
            <person name="Jarju S."/>
            <person name="Secka A."/>
            <person name="Antonio M."/>
            <person name="Oren A."/>
            <person name="Chaudhuri R.R."/>
            <person name="La Ragione R."/>
            <person name="Hildebrand F."/>
            <person name="Pallen M.J."/>
        </authorList>
    </citation>
    <scope>NUCLEOTIDE SEQUENCE</scope>
    <source>
        <strain evidence="2">ChiSjej3B21-11622</strain>
    </source>
</reference>
<comment type="caution">
    <text evidence="2">The sequence shown here is derived from an EMBL/GenBank/DDBJ whole genome shotgun (WGS) entry which is preliminary data.</text>
</comment>
<accession>A0A9D0ZXM7</accession>
<organism evidence="2 3">
    <name type="scientific">Candidatus Limivivens merdigallinarum</name>
    <dbReference type="NCBI Taxonomy" id="2840859"/>
    <lineage>
        <taxon>Bacteria</taxon>
        <taxon>Bacillati</taxon>
        <taxon>Bacillota</taxon>
        <taxon>Clostridia</taxon>
        <taxon>Lachnospirales</taxon>
        <taxon>Lachnospiraceae</taxon>
        <taxon>Lachnospiraceae incertae sedis</taxon>
        <taxon>Candidatus Limivivens</taxon>
    </lineage>
</organism>
<proteinExistence type="predicted"/>